<gene>
    <name evidence="1" type="ORF">I7I51_03192</name>
</gene>
<sequence>MPKGHVLQFEEEYLDCSQSFKMINILKYQNSFMMPGDSFLETDK</sequence>
<evidence type="ECO:0000313" key="1">
    <source>
        <dbReference type="EMBL" id="QSS66980.1"/>
    </source>
</evidence>
<dbReference type="VEuPathDB" id="FungiDB:I7I51_03192"/>
<dbReference type="Proteomes" id="UP000663671">
    <property type="component" value="Chromosome 6"/>
</dbReference>
<dbReference type="AlphaFoldDB" id="A0A8A1MP31"/>
<accession>A0A8A1MP31</accession>
<evidence type="ECO:0000313" key="2">
    <source>
        <dbReference type="Proteomes" id="UP000663671"/>
    </source>
</evidence>
<name>A0A8A1MP31_AJECA</name>
<protein>
    <submittedName>
        <fullName evidence="1">Uncharacterized protein</fullName>
    </submittedName>
</protein>
<reference evidence="1" key="1">
    <citation type="submission" date="2021-01" db="EMBL/GenBank/DDBJ databases">
        <title>Chromosome-level genome assembly of a human fungal pathogen reveals clustering of transcriptionally co-regulated genes.</title>
        <authorList>
            <person name="Voorhies M."/>
            <person name="Cohen S."/>
            <person name="Shea T.P."/>
            <person name="Petrus S."/>
            <person name="Munoz J.F."/>
            <person name="Poplawski S."/>
            <person name="Goldman W.E."/>
            <person name="Michael T."/>
            <person name="Cuomo C.A."/>
            <person name="Sil A."/>
            <person name="Beyhan S."/>
        </authorList>
    </citation>
    <scope>NUCLEOTIDE SEQUENCE</scope>
    <source>
        <strain evidence="1">WU24</strain>
    </source>
</reference>
<dbReference type="EMBL" id="CP069116">
    <property type="protein sequence ID" value="QSS66980.1"/>
    <property type="molecule type" value="Genomic_DNA"/>
</dbReference>
<organism evidence="1 2">
    <name type="scientific">Ajellomyces capsulatus</name>
    <name type="common">Darling's disease fungus</name>
    <name type="synonym">Histoplasma capsulatum</name>
    <dbReference type="NCBI Taxonomy" id="5037"/>
    <lineage>
        <taxon>Eukaryota</taxon>
        <taxon>Fungi</taxon>
        <taxon>Dikarya</taxon>
        <taxon>Ascomycota</taxon>
        <taxon>Pezizomycotina</taxon>
        <taxon>Eurotiomycetes</taxon>
        <taxon>Eurotiomycetidae</taxon>
        <taxon>Onygenales</taxon>
        <taxon>Ajellomycetaceae</taxon>
        <taxon>Histoplasma</taxon>
    </lineage>
</organism>
<proteinExistence type="predicted"/>